<accession>A0A371HRG7</accession>
<feature type="non-terminal residue" evidence="3">
    <location>
        <position position="1"/>
    </location>
</feature>
<evidence type="ECO:0000313" key="3">
    <source>
        <dbReference type="EMBL" id="RDY05264.1"/>
    </source>
</evidence>
<dbReference type="AlphaFoldDB" id="A0A371HRG7"/>
<reference evidence="3" key="1">
    <citation type="submission" date="2018-05" db="EMBL/GenBank/DDBJ databases">
        <title>Draft genome of Mucuna pruriens seed.</title>
        <authorList>
            <person name="Nnadi N.E."/>
            <person name="Vos R."/>
            <person name="Hasami M.H."/>
            <person name="Devisetty U.K."/>
            <person name="Aguiy J.C."/>
        </authorList>
    </citation>
    <scope>NUCLEOTIDE SEQUENCE [LARGE SCALE GENOMIC DNA]</scope>
    <source>
        <strain evidence="3">JCA_2017</strain>
    </source>
</reference>
<dbReference type="EMBL" id="QJKJ01001916">
    <property type="protein sequence ID" value="RDY05264.1"/>
    <property type="molecule type" value="Genomic_DNA"/>
</dbReference>
<dbReference type="PANTHER" id="PTHR32108:SF9">
    <property type="entry name" value="REVERSE TRANSCRIPTASE RNASE H-LIKE DOMAIN-CONTAINING PROTEIN"/>
    <property type="match status" value="1"/>
</dbReference>
<proteinExistence type="predicted"/>
<dbReference type="OrthoDB" id="1743010at2759"/>
<feature type="region of interest" description="Disordered" evidence="2">
    <location>
        <begin position="94"/>
        <end position="126"/>
    </location>
</feature>
<organism evidence="3 4">
    <name type="scientific">Mucuna pruriens</name>
    <name type="common">Velvet bean</name>
    <name type="synonym">Dolichos pruriens</name>
    <dbReference type="NCBI Taxonomy" id="157652"/>
    <lineage>
        <taxon>Eukaryota</taxon>
        <taxon>Viridiplantae</taxon>
        <taxon>Streptophyta</taxon>
        <taxon>Embryophyta</taxon>
        <taxon>Tracheophyta</taxon>
        <taxon>Spermatophyta</taxon>
        <taxon>Magnoliopsida</taxon>
        <taxon>eudicotyledons</taxon>
        <taxon>Gunneridae</taxon>
        <taxon>Pentapetalae</taxon>
        <taxon>rosids</taxon>
        <taxon>fabids</taxon>
        <taxon>Fabales</taxon>
        <taxon>Fabaceae</taxon>
        <taxon>Papilionoideae</taxon>
        <taxon>50 kb inversion clade</taxon>
        <taxon>NPAAA clade</taxon>
        <taxon>indigoferoid/millettioid clade</taxon>
        <taxon>Phaseoleae</taxon>
        <taxon>Mucuna</taxon>
    </lineage>
</organism>
<feature type="compositionally biased region" description="Polar residues" evidence="2">
    <location>
        <begin position="94"/>
        <end position="124"/>
    </location>
</feature>
<evidence type="ECO:0000256" key="2">
    <source>
        <dbReference type="SAM" id="MobiDB-lite"/>
    </source>
</evidence>
<name>A0A371HRG7_MUCPR</name>
<dbReference type="InterPro" id="IPR002110">
    <property type="entry name" value="Ankyrin_rpt"/>
</dbReference>
<comment type="caution">
    <text evidence="3">The sequence shown here is derived from an EMBL/GenBank/DDBJ whole genome shotgun (WGS) entry which is preliminary data.</text>
</comment>
<sequence>MVTTFVDTLPSPFYDKAVGSVTSSFADLVTIGERIKCGIKRGKFAQVNSGVGFAKKANHKKNKGEARIVLIDPSNPYGQSKSPYTAQIILNKPRTSASTDSLTQPKTEAASTSNMQGTQLAQQSRRGRVLASIPMTYTTLFPHPTPKEHDRKPPYPKSYDPNAKCDYHARAIRHSTEKCWGFKHKIQDLIDEGWLGFKENEPNVNNNPLHAHGGQSINTLSHNSLNQVSDETGGNPSITDANFTPLPTQIHRNLLLKILNEAHVAQDIIVERFGGIMNNLMISSHLFFSEEEIPAKGRRHNQPLHILVKCGDYMIARVLIDNGSSLNVLPKITLDKLCSTNAQLRANSIIVRAFNGSKREVMDIRPAYSCLLGRPWTHSVGVVPSFLHQRVTFVSGKQLISIMGEKELMVSTPLLVGYIEEDEEALETYF</sequence>
<feature type="repeat" description="ANK" evidence="1">
    <location>
        <begin position="299"/>
        <end position="331"/>
    </location>
</feature>
<keyword evidence="4" id="KW-1185">Reference proteome</keyword>
<dbReference type="Proteomes" id="UP000257109">
    <property type="component" value="Unassembled WGS sequence"/>
</dbReference>
<protein>
    <submittedName>
        <fullName evidence="3">Uncharacterized protein</fullName>
    </submittedName>
</protein>
<evidence type="ECO:0000256" key="1">
    <source>
        <dbReference type="PROSITE-ProRule" id="PRU00023"/>
    </source>
</evidence>
<dbReference type="PANTHER" id="PTHR32108">
    <property type="entry name" value="DNA-DIRECTED RNA POLYMERASE SUBUNIT ALPHA"/>
    <property type="match status" value="1"/>
</dbReference>
<dbReference type="PROSITE" id="PS50088">
    <property type="entry name" value="ANK_REPEAT"/>
    <property type="match status" value="1"/>
</dbReference>
<gene>
    <name evidence="3" type="ORF">CR513_10903</name>
</gene>
<evidence type="ECO:0000313" key="4">
    <source>
        <dbReference type="Proteomes" id="UP000257109"/>
    </source>
</evidence>
<keyword evidence="1" id="KW-0040">ANK repeat</keyword>